<dbReference type="SUPFAM" id="SSF100895">
    <property type="entry name" value="Kazal-type serine protease inhibitors"/>
    <property type="match status" value="1"/>
</dbReference>
<organism evidence="10">
    <name type="scientific">Thelazia callipaeda</name>
    <name type="common">Oriental eyeworm</name>
    <name type="synonym">Parasitic nematode</name>
    <dbReference type="NCBI Taxonomy" id="103827"/>
    <lineage>
        <taxon>Eukaryota</taxon>
        <taxon>Metazoa</taxon>
        <taxon>Ecdysozoa</taxon>
        <taxon>Nematoda</taxon>
        <taxon>Chromadorea</taxon>
        <taxon>Rhabditida</taxon>
        <taxon>Spirurina</taxon>
        <taxon>Spiruromorpha</taxon>
        <taxon>Thelazioidea</taxon>
        <taxon>Thelaziidae</taxon>
        <taxon>Thelazia</taxon>
    </lineage>
</organism>
<feature type="disulfide bond" evidence="5">
    <location>
        <begin position="142"/>
        <end position="162"/>
    </location>
</feature>
<dbReference type="SMART" id="SM00211">
    <property type="entry name" value="TY"/>
    <property type="match status" value="1"/>
</dbReference>
<comment type="subcellular location">
    <subcellularLocation>
        <location evidence="1">Secreted</location>
    </subcellularLocation>
</comment>
<accession>A0A0N5CTB1</accession>
<evidence type="ECO:0000256" key="4">
    <source>
        <dbReference type="ARBA" id="ARBA00023157"/>
    </source>
</evidence>
<dbReference type="GO" id="GO:0030198">
    <property type="term" value="P:extracellular matrix organization"/>
    <property type="evidence" value="ECO:0007669"/>
    <property type="project" value="TreeGrafter"/>
</dbReference>
<dbReference type="EMBL" id="UYYF01001528">
    <property type="protein sequence ID" value="VDM99944.1"/>
    <property type="molecule type" value="Genomic_DNA"/>
</dbReference>
<gene>
    <name evidence="8" type="ORF">TCLT_LOCUS3462</name>
</gene>
<dbReference type="PANTHER" id="PTHR12352">
    <property type="entry name" value="SECRETED MODULAR CALCIUM-BINDING PROTEIN"/>
    <property type="match status" value="1"/>
</dbReference>
<feature type="domain" description="Kazal-like" evidence="7">
    <location>
        <begin position="1"/>
        <end position="49"/>
    </location>
</feature>
<dbReference type="Gene3D" id="3.30.60.30">
    <property type="match status" value="1"/>
</dbReference>
<keyword evidence="2" id="KW-0964">Secreted</keyword>
<reference evidence="8 9" key="2">
    <citation type="submission" date="2018-11" db="EMBL/GenBank/DDBJ databases">
        <authorList>
            <consortium name="Pathogen Informatics"/>
        </authorList>
    </citation>
    <scope>NUCLEOTIDE SEQUENCE [LARGE SCALE GENOMIC DNA]</scope>
</reference>
<dbReference type="Gene3D" id="4.10.800.10">
    <property type="entry name" value="Thyroglobulin type-1"/>
    <property type="match status" value="1"/>
</dbReference>
<dbReference type="InterPro" id="IPR000716">
    <property type="entry name" value="Thyroglobulin_1"/>
</dbReference>
<dbReference type="CDD" id="cd00104">
    <property type="entry name" value="KAZAL_FS"/>
    <property type="match status" value="1"/>
</dbReference>
<dbReference type="GO" id="GO:0005615">
    <property type="term" value="C:extracellular space"/>
    <property type="evidence" value="ECO:0007669"/>
    <property type="project" value="TreeGrafter"/>
</dbReference>
<dbReference type="InterPro" id="IPR051950">
    <property type="entry name" value="Dev_reg/Prot_inhib"/>
</dbReference>
<keyword evidence="4 5" id="KW-1015">Disulfide bond</keyword>
<dbReference type="OrthoDB" id="5986054at2759"/>
<dbReference type="PANTHER" id="PTHR12352:SF30">
    <property type="entry name" value="FI05255P"/>
    <property type="match status" value="1"/>
</dbReference>
<dbReference type="Pfam" id="PF00086">
    <property type="entry name" value="Thyroglobulin_1"/>
    <property type="match status" value="1"/>
</dbReference>
<keyword evidence="3" id="KW-0677">Repeat</keyword>
<dbReference type="WBParaSite" id="TCLT_0000346901-mRNA-1">
    <property type="protein sequence ID" value="TCLT_0000346901-mRNA-1"/>
    <property type="gene ID" value="TCLT_0000346901"/>
</dbReference>
<evidence type="ECO:0000313" key="10">
    <source>
        <dbReference type="WBParaSite" id="TCLT_0000346901-mRNA-1"/>
    </source>
</evidence>
<dbReference type="AlphaFoldDB" id="A0A0N5CTB1"/>
<name>A0A0N5CTB1_THECL</name>
<evidence type="ECO:0000259" key="7">
    <source>
        <dbReference type="PROSITE" id="PS51465"/>
    </source>
</evidence>
<evidence type="ECO:0000313" key="9">
    <source>
        <dbReference type="Proteomes" id="UP000276776"/>
    </source>
</evidence>
<evidence type="ECO:0000313" key="8">
    <source>
        <dbReference type="EMBL" id="VDM99944.1"/>
    </source>
</evidence>
<dbReference type="InterPro" id="IPR036857">
    <property type="entry name" value="Thyroglobulin_1_sf"/>
</dbReference>
<comment type="caution">
    <text evidence="5">Lacks conserved residue(s) required for the propagation of feature annotation.</text>
</comment>
<evidence type="ECO:0000256" key="2">
    <source>
        <dbReference type="ARBA" id="ARBA00022525"/>
    </source>
</evidence>
<dbReference type="CDD" id="cd00191">
    <property type="entry name" value="TY"/>
    <property type="match status" value="1"/>
</dbReference>
<dbReference type="GO" id="GO:0008201">
    <property type="term" value="F:heparin binding"/>
    <property type="evidence" value="ECO:0007669"/>
    <property type="project" value="TreeGrafter"/>
</dbReference>
<protein>
    <submittedName>
        <fullName evidence="10">Kazal-like domain-containing protein</fullName>
    </submittedName>
</protein>
<keyword evidence="9" id="KW-1185">Reference proteome</keyword>
<dbReference type="Proteomes" id="UP000276776">
    <property type="component" value="Unassembled WGS sequence"/>
</dbReference>
<reference evidence="10" key="1">
    <citation type="submission" date="2017-02" db="UniProtKB">
        <authorList>
            <consortium name="WormBaseParasite"/>
        </authorList>
    </citation>
    <scope>IDENTIFICATION</scope>
</reference>
<sequence length="189" mass="21732">MQKLCNYEEMNIELICGSDGRTYNSYCEVKRSNCHGNPVKKKFSGPCPENLRCQLEREYQLRLALEQMNSSEIFVPECNSTDGSYASIQAFLSITFHYGKKQQSSQLITFIICHIIYFLKCISKRIESKFLQCHKSTGYCWCVTRLGRPLPSTSTRYGMPNCHILQKTKIGRRSQRKSNGDSINLNGMI</sequence>
<dbReference type="SUPFAM" id="SSF57610">
    <property type="entry name" value="Thyroglobulin type-1 domain"/>
    <property type="match status" value="1"/>
</dbReference>
<evidence type="ECO:0000259" key="6">
    <source>
        <dbReference type="PROSITE" id="PS51162"/>
    </source>
</evidence>
<feature type="domain" description="Thyroglobulin type-1" evidence="6">
    <location>
        <begin position="50"/>
        <end position="162"/>
    </location>
</feature>
<evidence type="ECO:0000256" key="5">
    <source>
        <dbReference type="PROSITE-ProRule" id="PRU00500"/>
    </source>
</evidence>
<dbReference type="PROSITE" id="PS51465">
    <property type="entry name" value="KAZAL_2"/>
    <property type="match status" value="1"/>
</dbReference>
<dbReference type="GO" id="GO:0050840">
    <property type="term" value="F:extracellular matrix binding"/>
    <property type="evidence" value="ECO:0007669"/>
    <property type="project" value="TreeGrafter"/>
</dbReference>
<dbReference type="SMART" id="SM00280">
    <property type="entry name" value="KAZAL"/>
    <property type="match status" value="1"/>
</dbReference>
<evidence type="ECO:0000256" key="1">
    <source>
        <dbReference type="ARBA" id="ARBA00004613"/>
    </source>
</evidence>
<dbReference type="InterPro" id="IPR036058">
    <property type="entry name" value="Kazal_dom_sf"/>
</dbReference>
<proteinExistence type="predicted"/>
<dbReference type="PROSITE" id="PS51162">
    <property type="entry name" value="THYROGLOBULIN_1_2"/>
    <property type="match status" value="1"/>
</dbReference>
<evidence type="ECO:0000256" key="3">
    <source>
        <dbReference type="ARBA" id="ARBA00022737"/>
    </source>
</evidence>
<dbReference type="Pfam" id="PF07648">
    <property type="entry name" value="Kazal_2"/>
    <property type="match status" value="1"/>
</dbReference>
<dbReference type="GO" id="GO:0005604">
    <property type="term" value="C:basement membrane"/>
    <property type="evidence" value="ECO:0007669"/>
    <property type="project" value="TreeGrafter"/>
</dbReference>
<dbReference type="OMA" id="CQLEREY"/>
<dbReference type="InterPro" id="IPR002350">
    <property type="entry name" value="Kazal_dom"/>
</dbReference>